<accession>A0A1G9BT11</accession>
<dbReference type="AlphaFoldDB" id="A0A1G9BT11"/>
<sequence>MKERLTRIISIMALTLTLHEVPIVPTNIQSITMEQPNVTKNTTALPSRSNRTAFKDGGLPFQH</sequence>
<name>A0A1G9BT11_ANEMI</name>
<proteinExistence type="predicted"/>
<dbReference type="EMBL" id="FNED01000054">
    <property type="protein sequence ID" value="SDK42314.1"/>
    <property type="molecule type" value="Genomic_DNA"/>
</dbReference>
<feature type="compositionally biased region" description="Polar residues" evidence="1">
    <location>
        <begin position="39"/>
        <end position="52"/>
    </location>
</feature>
<evidence type="ECO:0000313" key="2">
    <source>
        <dbReference type="EMBL" id="SDK42314.1"/>
    </source>
</evidence>
<gene>
    <name evidence="2" type="ORF">SAMN04487909_15429</name>
</gene>
<evidence type="ECO:0000256" key="1">
    <source>
        <dbReference type="SAM" id="MobiDB-lite"/>
    </source>
</evidence>
<evidence type="ECO:0000313" key="3">
    <source>
        <dbReference type="Proteomes" id="UP000182836"/>
    </source>
</evidence>
<feature type="region of interest" description="Disordered" evidence="1">
    <location>
        <begin position="39"/>
        <end position="63"/>
    </location>
</feature>
<dbReference type="Proteomes" id="UP000182836">
    <property type="component" value="Unassembled WGS sequence"/>
</dbReference>
<organism evidence="2 3">
    <name type="scientific">Aneurinibacillus migulanus</name>
    <name type="common">Bacillus migulanus</name>
    <dbReference type="NCBI Taxonomy" id="47500"/>
    <lineage>
        <taxon>Bacteria</taxon>
        <taxon>Bacillati</taxon>
        <taxon>Bacillota</taxon>
        <taxon>Bacilli</taxon>
        <taxon>Bacillales</taxon>
        <taxon>Paenibacillaceae</taxon>
        <taxon>Aneurinibacillus group</taxon>
        <taxon>Aneurinibacillus</taxon>
    </lineage>
</organism>
<protein>
    <submittedName>
        <fullName evidence="2">Uncharacterized protein</fullName>
    </submittedName>
</protein>
<reference evidence="2 3" key="1">
    <citation type="submission" date="2016-10" db="EMBL/GenBank/DDBJ databases">
        <authorList>
            <person name="de Groot N.N."/>
        </authorList>
    </citation>
    <scope>NUCLEOTIDE SEQUENCE [LARGE SCALE GENOMIC DNA]</scope>
    <source>
        <strain evidence="2 3">DSM 2895</strain>
    </source>
</reference>